<dbReference type="FunFam" id="3.30.70.270:FF:000003">
    <property type="entry name" value="Transposon Ty3-G Gag-Pol polyprotein"/>
    <property type="match status" value="1"/>
</dbReference>
<dbReference type="SUPFAM" id="SSF50630">
    <property type="entry name" value="Acid proteases"/>
    <property type="match status" value="1"/>
</dbReference>
<dbReference type="Gene3D" id="3.30.70.270">
    <property type="match status" value="1"/>
</dbReference>
<dbReference type="Pfam" id="PF13975">
    <property type="entry name" value="gag-asp_proteas"/>
    <property type="match status" value="1"/>
</dbReference>
<accession>A0A0W0G1V4</accession>
<organism evidence="2 3">
    <name type="scientific">Moniliophthora roreri</name>
    <name type="common">Frosty pod rot fungus</name>
    <name type="synonym">Monilia roreri</name>
    <dbReference type="NCBI Taxonomy" id="221103"/>
    <lineage>
        <taxon>Eukaryota</taxon>
        <taxon>Fungi</taxon>
        <taxon>Dikarya</taxon>
        <taxon>Basidiomycota</taxon>
        <taxon>Agaricomycotina</taxon>
        <taxon>Agaricomycetes</taxon>
        <taxon>Agaricomycetidae</taxon>
        <taxon>Agaricales</taxon>
        <taxon>Marasmiineae</taxon>
        <taxon>Marasmiaceae</taxon>
        <taxon>Moniliophthora</taxon>
    </lineage>
</organism>
<proteinExistence type="predicted"/>
<evidence type="ECO:0000313" key="3">
    <source>
        <dbReference type="Proteomes" id="UP000054988"/>
    </source>
</evidence>
<dbReference type="CDD" id="cd01647">
    <property type="entry name" value="RT_LTR"/>
    <property type="match status" value="1"/>
</dbReference>
<dbReference type="InterPro" id="IPR021109">
    <property type="entry name" value="Peptidase_aspartic_dom_sf"/>
</dbReference>
<dbReference type="PANTHER" id="PTHR24559">
    <property type="entry name" value="TRANSPOSON TY3-I GAG-POL POLYPROTEIN"/>
    <property type="match status" value="1"/>
</dbReference>
<sequence length="328" mass="38521">MPKKDEKKWEEPKKLSKEERFAKIRALVNEQPEEEKELLLDLMEQEAKMDQNSMHIPLQYKVGTKNIETKALLDSGAGGRFISTKLARTLGRKWIQLPEKIKVFNIDGTANKMAWITHVVELDLQIAGREFRENFMISDIGDEEMILGLPWLRYHNSTINWKTGEIQFPLRRRIQIKRFRGVLDNTKPEVLIRAKIMASQEMAHQQQAWKAAFKTNRGLFEPMVMFFGLSNSLATFQAFMNNILSDFIDEGWCVVYMDDIFLFSKDQDEHRERMERLMRHLKKHDLFLKPEKCEFDVTEVIFLGMVIQPRYIAMDPVKLAGIAEWEPP</sequence>
<dbReference type="CDD" id="cd00303">
    <property type="entry name" value="retropepsin_like"/>
    <property type="match status" value="1"/>
</dbReference>
<dbReference type="GO" id="GO:0003964">
    <property type="term" value="F:RNA-directed DNA polymerase activity"/>
    <property type="evidence" value="ECO:0007669"/>
    <property type="project" value="UniProtKB-KW"/>
</dbReference>
<dbReference type="PANTHER" id="PTHR24559:SF444">
    <property type="entry name" value="REVERSE TRANSCRIPTASE DOMAIN-CONTAINING PROTEIN"/>
    <property type="match status" value="1"/>
</dbReference>
<keyword evidence="2" id="KW-0548">Nucleotidyltransferase</keyword>
<feature type="domain" description="Reverse transcriptase" evidence="1">
    <location>
        <begin position="213"/>
        <end position="307"/>
    </location>
</feature>
<dbReference type="Gene3D" id="2.40.70.10">
    <property type="entry name" value="Acid Proteases"/>
    <property type="match status" value="1"/>
</dbReference>
<dbReference type="AlphaFoldDB" id="A0A0W0G1V4"/>
<dbReference type="InterPro" id="IPR053134">
    <property type="entry name" value="RNA-dir_DNA_polymerase"/>
</dbReference>
<comment type="caution">
    <text evidence="2">The sequence shown here is derived from an EMBL/GenBank/DDBJ whole genome shotgun (WGS) entry which is preliminary data.</text>
</comment>
<evidence type="ECO:0000313" key="2">
    <source>
        <dbReference type="EMBL" id="KTB42550.1"/>
    </source>
</evidence>
<dbReference type="EMBL" id="LATX01001318">
    <property type="protein sequence ID" value="KTB42550.1"/>
    <property type="molecule type" value="Genomic_DNA"/>
</dbReference>
<name>A0A0W0G1V4_MONRR</name>
<dbReference type="SUPFAM" id="SSF56672">
    <property type="entry name" value="DNA/RNA polymerases"/>
    <property type="match status" value="1"/>
</dbReference>
<evidence type="ECO:0000259" key="1">
    <source>
        <dbReference type="Pfam" id="PF00078"/>
    </source>
</evidence>
<dbReference type="InterPro" id="IPR043128">
    <property type="entry name" value="Rev_trsase/Diguanyl_cyclase"/>
</dbReference>
<keyword evidence="2" id="KW-0695">RNA-directed DNA polymerase</keyword>
<dbReference type="InterPro" id="IPR000477">
    <property type="entry name" value="RT_dom"/>
</dbReference>
<reference evidence="2 3" key="1">
    <citation type="submission" date="2015-12" db="EMBL/GenBank/DDBJ databases">
        <title>Draft genome sequence of Moniliophthora roreri, the causal agent of frosty pod rot of cacao.</title>
        <authorList>
            <person name="Aime M.C."/>
            <person name="Diaz-Valderrama J.R."/>
            <person name="Kijpornyongpan T."/>
            <person name="Phillips-Mora W."/>
        </authorList>
    </citation>
    <scope>NUCLEOTIDE SEQUENCE [LARGE SCALE GENOMIC DNA]</scope>
    <source>
        <strain evidence="2 3">MCA 2952</strain>
    </source>
</reference>
<dbReference type="InterPro" id="IPR043502">
    <property type="entry name" value="DNA/RNA_pol_sf"/>
</dbReference>
<dbReference type="Proteomes" id="UP000054988">
    <property type="component" value="Unassembled WGS sequence"/>
</dbReference>
<dbReference type="Pfam" id="PF00078">
    <property type="entry name" value="RVT_1"/>
    <property type="match status" value="1"/>
</dbReference>
<keyword evidence="2" id="KW-0808">Transferase</keyword>
<gene>
    <name evidence="2" type="ORF">WG66_4879</name>
</gene>
<protein>
    <submittedName>
        <fullName evidence="2">Putative reverse transcriptase-rnase h-integrase</fullName>
    </submittedName>
</protein>